<protein>
    <recommendedName>
        <fullName evidence="1">diguanylate cyclase</fullName>
        <ecNumber evidence="1">2.7.7.65</ecNumber>
    </recommendedName>
</protein>
<dbReference type="Proteomes" id="UP001059934">
    <property type="component" value="Chromosome"/>
</dbReference>
<dbReference type="NCBIfam" id="TIGR00254">
    <property type="entry name" value="GGDEF"/>
    <property type="match status" value="1"/>
</dbReference>
<organism evidence="5 6">
    <name type="scientific">SAR92 clade bacterium H455</name>
    <dbReference type="NCBI Taxonomy" id="2974818"/>
    <lineage>
        <taxon>Bacteria</taxon>
        <taxon>Pseudomonadati</taxon>
        <taxon>Pseudomonadota</taxon>
        <taxon>Gammaproteobacteria</taxon>
        <taxon>Cellvibrionales</taxon>
        <taxon>Porticoccaceae</taxon>
        <taxon>SAR92 clade</taxon>
    </lineage>
</organism>
<dbReference type="InterPro" id="IPR029787">
    <property type="entry name" value="Nucleotide_cyclase"/>
</dbReference>
<keyword evidence="3" id="KW-1133">Transmembrane helix</keyword>
<dbReference type="InterPro" id="IPR043128">
    <property type="entry name" value="Rev_trsase/Diguanyl_cyclase"/>
</dbReference>
<feature type="transmembrane region" description="Helical" evidence="3">
    <location>
        <begin position="93"/>
        <end position="111"/>
    </location>
</feature>
<accession>A0ABY5TLM7</accession>
<keyword evidence="3" id="KW-0472">Membrane</keyword>
<feature type="domain" description="GGDEF" evidence="4">
    <location>
        <begin position="259"/>
        <end position="415"/>
    </location>
</feature>
<name>A0ABY5TLM7_9GAMM</name>
<keyword evidence="6" id="KW-1185">Reference proteome</keyword>
<feature type="transmembrane region" description="Helical" evidence="3">
    <location>
        <begin position="161"/>
        <end position="181"/>
    </location>
</feature>
<dbReference type="InterPro" id="IPR050469">
    <property type="entry name" value="Diguanylate_Cyclase"/>
</dbReference>
<gene>
    <name evidence="5" type="ORF">NYF23_09525</name>
</gene>
<evidence type="ECO:0000256" key="1">
    <source>
        <dbReference type="ARBA" id="ARBA00012528"/>
    </source>
</evidence>
<dbReference type="PROSITE" id="PS50887">
    <property type="entry name" value="GGDEF"/>
    <property type="match status" value="1"/>
</dbReference>
<reference evidence="5" key="1">
    <citation type="submission" date="2022-08" db="EMBL/GenBank/DDBJ databases">
        <title>Catabolic pathway analysis in culturable SAR92 clade bacteria reveals their overlooked roles in DMSP degradation in coastal seas.</title>
        <authorList>
            <person name="He X."/>
            <person name="Zhang X."/>
            <person name="Zhang Y."/>
        </authorList>
    </citation>
    <scope>NUCLEOTIDE SEQUENCE</scope>
    <source>
        <strain evidence="5">H455</strain>
    </source>
</reference>
<comment type="catalytic activity">
    <reaction evidence="2">
        <text>2 GTP = 3',3'-c-di-GMP + 2 diphosphate</text>
        <dbReference type="Rhea" id="RHEA:24898"/>
        <dbReference type="ChEBI" id="CHEBI:33019"/>
        <dbReference type="ChEBI" id="CHEBI:37565"/>
        <dbReference type="ChEBI" id="CHEBI:58805"/>
        <dbReference type="EC" id="2.7.7.65"/>
    </reaction>
</comment>
<dbReference type="Gene3D" id="3.30.70.270">
    <property type="match status" value="1"/>
</dbReference>
<dbReference type="PANTHER" id="PTHR45138">
    <property type="entry name" value="REGULATORY COMPONENTS OF SENSORY TRANSDUCTION SYSTEM"/>
    <property type="match status" value="1"/>
</dbReference>
<evidence type="ECO:0000313" key="5">
    <source>
        <dbReference type="EMBL" id="UVW34260.1"/>
    </source>
</evidence>
<dbReference type="EMBL" id="CP103416">
    <property type="protein sequence ID" value="UVW34260.1"/>
    <property type="molecule type" value="Genomic_DNA"/>
</dbReference>
<evidence type="ECO:0000256" key="2">
    <source>
        <dbReference type="ARBA" id="ARBA00034247"/>
    </source>
</evidence>
<dbReference type="CDD" id="cd01949">
    <property type="entry name" value="GGDEF"/>
    <property type="match status" value="1"/>
</dbReference>
<sequence>MLSTIVRLLLPLTCAVTALLLRYLLADHPLNSNNQLDFLLLQLPYILLGLATLLALLSNHALEAGISISLLCAYWLIQTYLQSPLNSQPASQVFYLLTLLSPALMITYALLPQSSCLQLQALLPILLTPLIVLLVAGLLAINQQLFLTSASSALSNGLMGTYLSALSWLLYFAAISLSLGLSLCRQQSIHNSVLGCSLMSLITYGWIQLNSVSAFMFSGMGLLLAINLTVSLLQIGYRDDLTQIGNRRALQQTAKTLRGPYSVAMVDADYFKKINDQFGHDLGDQALRVIASLLKQTAEGGKPFRYGGEEFCLLFKGKSQQEVLDALETCRQAIANYDMVVRDKQHRPKKLKEGEIRRGASRRKSNLRLTVSIGVASSDSANLNGSFNPFEQVLKSADQALYRAKASGRNCIQAA</sequence>
<evidence type="ECO:0000259" key="4">
    <source>
        <dbReference type="PROSITE" id="PS50887"/>
    </source>
</evidence>
<keyword evidence="3" id="KW-0812">Transmembrane</keyword>
<feature type="transmembrane region" description="Helical" evidence="3">
    <location>
        <begin position="213"/>
        <end position="237"/>
    </location>
</feature>
<proteinExistence type="predicted"/>
<dbReference type="PANTHER" id="PTHR45138:SF9">
    <property type="entry name" value="DIGUANYLATE CYCLASE DGCM-RELATED"/>
    <property type="match status" value="1"/>
</dbReference>
<feature type="transmembrane region" description="Helical" evidence="3">
    <location>
        <begin position="36"/>
        <end position="57"/>
    </location>
</feature>
<evidence type="ECO:0000313" key="6">
    <source>
        <dbReference type="Proteomes" id="UP001059934"/>
    </source>
</evidence>
<dbReference type="InterPro" id="IPR000160">
    <property type="entry name" value="GGDEF_dom"/>
</dbReference>
<dbReference type="SUPFAM" id="SSF55073">
    <property type="entry name" value="Nucleotide cyclase"/>
    <property type="match status" value="1"/>
</dbReference>
<dbReference type="SMART" id="SM00267">
    <property type="entry name" value="GGDEF"/>
    <property type="match status" value="1"/>
</dbReference>
<feature type="transmembrane region" description="Helical" evidence="3">
    <location>
        <begin position="188"/>
        <end position="207"/>
    </location>
</feature>
<evidence type="ECO:0000256" key="3">
    <source>
        <dbReference type="SAM" id="Phobius"/>
    </source>
</evidence>
<dbReference type="EC" id="2.7.7.65" evidence="1"/>
<dbReference type="Pfam" id="PF00990">
    <property type="entry name" value="GGDEF"/>
    <property type="match status" value="1"/>
</dbReference>
<feature type="transmembrane region" description="Helical" evidence="3">
    <location>
        <begin position="123"/>
        <end position="141"/>
    </location>
</feature>